<feature type="signal peptide" evidence="4">
    <location>
        <begin position="1"/>
        <end position="25"/>
    </location>
</feature>
<dbReference type="InterPro" id="IPR007110">
    <property type="entry name" value="Ig-like_dom"/>
</dbReference>
<dbReference type="InterPro" id="IPR001119">
    <property type="entry name" value="SLH_dom"/>
</dbReference>
<dbReference type="Pfam" id="PF18998">
    <property type="entry name" value="Flg_new_2"/>
    <property type="match status" value="3"/>
</dbReference>
<protein>
    <submittedName>
        <fullName evidence="8">S-layer homology domain-containing protein</fullName>
    </submittedName>
</protein>
<name>A0ABT7V7E5_9ACTN</name>
<dbReference type="CDD" id="cd00063">
    <property type="entry name" value="FN3"/>
    <property type="match status" value="2"/>
</dbReference>
<evidence type="ECO:0000256" key="3">
    <source>
        <dbReference type="SAM" id="MobiDB-lite"/>
    </source>
</evidence>
<dbReference type="InterPro" id="IPR044060">
    <property type="entry name" value="Bacterial_rp_domain"/>
</dbReference>
<feature type="region of interest" description="Disordered" evidence="3">
    <location>
        <begin position="2047"/>
        <end position="2090"/>
    </location>
</feature>
<feature type="domain" description="SLH" evidence="7">
    <location>
        <begin position="2269"/>
        <end position="2326"/>
    </location>
</feature>
<dbReference type="SMART" id="SM00710">
    <property type="entry name" value="PbH1"/>
    <property type="match status" value="5"/>
</dbReference>
<reference evidence="9" key="1">
    <citation type="submission" date="2023-06" db="EMBL/GenBank/DDBJ databases">
        <title>Identification and characterization of horizontal gene transfer across gut microbiota members of farm animals based on homology search.</title>
        <authorList>
            <person name="Zeman M."/>
            <person name="Kubasova T."/>
            <person name="Jahodarova E."/>
            <person name="Nykrynova M."/>
            <person name="Rychlik I."/>
        </authorList>
    </citation>
    <scope>NUCLEOTIDE SEQUENCE [LARGE SCALE GENOMIC DNA]</scope>
    <source>
        <strain evidence="9">154_Feed</strain>
    </source>
</reference>
<dbReference type="InterPro" id="IPR036116">
    <property type="entry name" value="FN3_sf"/>
</dbReference>
<keyword evidence="4" id="KW-0732">Signal</keyword>
<feature type="domain" description="Ig-like" evidence="5">
    <location>
        <begin position="593"/>
        <end position="691"/>
    </location>
</feature>
<sequence>MRSRMRWLLCVLLLCLGLWPTGAYAANGGEGYTKTVDPVTGTTTYTFTDLAAVDNFSEQVEGDVVLDFTPIERDVEDVPTSYMHLSPQKSDATVTIRGNAGVSYGDFTINIRKATDADLLLEDFALEGNVGFSATGEGEHKVTYDGMCALKQVGGGSLVSIGGADGAAHLSISWLDSSSSYELSGNFTVSNSLVCDESMTIDSANITFLESSVSNVNLGIAAKNLAIENSTINGVGHIDSFERTSNVDAEDFTSSSLSIEDSRIAFNANVWSGNSSGAVLGNSQEITIADSVVYGIVADNSYGCLGGTFESLSITGSEVYAQAERAAAIGLSDSAYSYLEKAGVDRSTITIENSQVEAASTYGAAIGMPSFVKYGGSSGPESDLVVSIIIKGESDVTATSIRSAAIGAGTWSEFGNKPVDGVEIEVGAGDIGWGGPSGLNLLSMAADLLGLSGESELEGSLATEAGLQDACEVKIEGSPAIHAKSGVMAVYADKVSVNDTNLVQNTMVIASAYGDYSIYAMETPGAVTIGEGSGAATIGVLGNGYASVATTGVAAYADKPMHFGDAKLVDAAGSGSDVFTVRDAGFQRFLTTPEIALSGTATLKGQASAELSGYARVGDTLTVDTSGVKPAAARSNSMLTYQWNRDGEKIGGASGASYRLTDADNDSVITCVVSGEGYFTGSVTSNAIVVSEVEPAAAPTMESRTVNSITLKNAGEGYEYQCISEAEWQTGTEFTGLEPGTAYTFIQKDSNGAISAPATFYTLSEKPEAGDFVIDYVSEALSFPSGVNLYSDTTCNDCLNATSGKLSIDISGLLGTTINARYATADPTDTESVTTIAIPARPAAPTLEDEEISATENSISFTGDDGVTYRLTLNGMLVAEATGSGQAITFNGLASGTTYTIEMRSEASNETKKFRSEVASKQISTIAVAPTAPTLRATTEFVDEGYEAVQVNFSWNRASGDGIAITGYAIYAQEKGTSDLVEIWSGANATSCSVATGRWLQPGKTYSFTLVTSWSSSAGQVEAVSSEPVEVALPALRPDPADFTIDYVNETITAPEGMDLYADDECTKKLTLDESGTANITQYIFNYGESAQHLYARSSTDTGTDSITPIEIPCRPYVGTISDVDLTVGYNSIVVDIRYLQGDALELYLGDELIKKDDSSSESLVKYEDLKSSTAYTLVLKKAAVASSEGVKGSFSSSVSQSITTKACVTKNADLLVPAGVYPSRKTFKYDLSDLLGGASIVDVTTIMDDDFIWSQSYDTDSKKGLRLTLSSVSAGETATVQVEAQQPNKGDFVVITFTVKAVDVAAADGDNSCYWVRTELSEEDETAVESVLEDKIYAGAQLLAAFDLAPVDPVGAVSIENAGTENVAWSLEDLDAGIDAKGTFDVYRIENETASSVSATRGESDITFTVSGGKARYAVLYTPPQSETYGITAGSTEHGTIKLSGQSAAEGTAVTVTLEPKGGYKVNSVAATAASGGLVQLSKQSEGTYTFTMPASAVTVSATFVPIDPTPPVLTVMAGDESGTAVASWTQSTENGATITGYELAVALDGTAIAGSPFSITPSGANTYTVSGLTPGKTYSFTLTAKNHEATADSDAVTFTVPKPEDATYTVTVAEQIEGGSLTASPATTTAGTNVTITATPDEGYEVDSITVTDKSGSKVDLVGAGSNSWSFSMPESDVTVSGTFKKVAEEDEEESLNELLEEALENSTAEAVTISSGTYKLTDNLSVRALAGDDSELKTTSLYIGGNGEGATVNLDLQGYSLDSEDCAIIVVDGSTLNLYDSGQGSSGGDDLTGSISGKTGLSFTDDDTEYVYAGGVGVYGTFNMYGGSITGNTAGKDGQVGYGGGVYVFGGATFNMYGGTISGNTATTHGGGVAVRSAQDTTPVPKPLYVDGAEISGWVEVDGGDVAAELSVDLLAELDPAAAGNSAGTFNLYGGTITGNTAPVGGGIYAGGTVNIGQASGGAPAPAAISVMGNASGNLYVPTGITISLDGVPVTGSRIGVTMEQAPGLFAKAADTVASSALSSFTSDNGSYYVTEQQDGLALTPVPVSRPTYPPEIEIPGGGGSVSIDPERPHAGDEVTITPEPDEGKVVDSVTVTDKDGELVEVTDNGDGTWSFTQPSGKVTITVTFACDGGELCPSAHLVDVDQDLWYHEAIDWAVESGLMSGYADGSNTFGPDDTLTRAQLAQILYNQAGKPEADPARVAVFSDCSAVSWYAEAVAWAASQGLMTGYDDGTGRFGPEDELTREQLAAVFWRIAGEPEADADLSVFPDGDSTSAWALEPVEWAVETGLLKGYDDTGELDPLGDLTRAQAATVFFRLAGNE</sequence>
<dbReference type="PANTHER" id="PTHR13817:SF73">
    <property type="entry name" value="FIBRONECTIN TYPE-III DOMAIN-CONTAINING PROTEIN"/>
    <property type="match status" value="1"/>
</dbReference>
<reference evidence="8 9" key="2">
    <citation type="submission" date="2023-06" db="EMBL/GenBank/DDBJ databases">
        <authorList>
            <person name="Zeman M."/>
            <person name="Kubasova T."/>
            <person name="Jahodarova E."/>
            <person name="Nykrynova M."/>
            <person name="Rychlik I."/>
        </authorList>
    </citation>
    <scope>NUCLEOTIDE SEQUENCE [LARGE SCALE GENOMIC DNA]</scope>
    <source>
        <strain evidence="8 9">154_Feed</strain>
    </source>
</reference>
<dbReference type="Pfam" id="PF00041">
    <property type="entry name" value="fn3"/>
    <property type="match status" value="1"/>
</dbReference>
<dbReference type="SMART" id="SM00060">
    <property type="entry name" value="FN3"/>
    <property type="match status" value="3"/>
</dbReference>
<dbReference type="Gene3D" id="2.60.40.2700">
    <property type="match status" value="1"/>
</dbReference>
<dbReference type="Gene3D" id="2.60.40.10">
    <property type="entry name" value="Immunoglobulins"/>
    <property type="match status" value="2"/>
</dbReference>
<dbReference type="InterPro" id="IPR050964">
    <property type="entry name" value="Striated_Muscle_Regulatory"/>
</dbReference>
<feature type="domain" description="SLH" evidence="7">
    <location>
        <begin position="2141"/>
        <end position="2206"/>
    </location>
</feature>
<dbReference type="PROSITE" id="PS50835">
    <property type="entry name" value="IG_LIKE"/>
    <property type="match status" value="1"/>
</dbReference>
<gene>
    <name evidence="8" type="ORF">QUW28_02715</name>
</gene>
<evidence type="ECO:0000256" key="2">
    <source>
        <dbReference type="ARBA" id="ARBA00023295"/>
    </source>
</evidence>
<proteinExistence type="predicted"/>
<dbReference type="EMBL" id="JAUDDZ010000002">
    <property type="protein sequence ID" value="MDM8274417.1"/>
    <property type="molecule type" value="Genomic_DNA"/>
</dbReference>
<dbReference type="InterPro" id="IPR003961">
    <property type="entry name" value="FN3_dom"/>
</dbReference>
<dbReference type="RefSeq" id="WP_289544391.1">
    <property type="nucleotide sequence ID" value="NZ_JAUDDZ010000002.1"/>
</dbReference>
<dbReference type="Pfam" id="PF00395">
    <property type="entry name" value="SLH"/>
    <property type="match status" value="3"/>
</dbReference>
<feature type="domain" description="Fibronectin type-III" evidence="6">
    <location>
        <begin position="929"/>
        <end position="1036"/>
    </location>
</feature>
<evidence type="ECO:0000313" key="8">
    <source>
        <dbReference type="EMBL" id="MDM8274417.1"/>
    </source>
</evidence>
<dbReference type="InterPro" id="IPR013783">
    <property type="entry name" value="Ig-like_fold"/>
</dbReference>
<evidence type="ECO:0000256" key="4">
    <source>
        <dbReference type="SAM" id="SignalP"/>
    </source>
</evidence>
<dbReference type="Proteomes" id="UP001529421">
    <property type="component" value="Unassembled WGS sequence"/>
</dbReference>
<dbReference type="SUPFAM" id="SSF49265">
    <property type="entry name" value="Fibronectin type III"/>
    <property type="match status" value="1"/>
</dbReference>
<dbReference type="PROSITE" id="PS50853">
    <property type="entry name" value="FN3"/>
    <property type="match status" value="2"/>
</dbReference>
<dbReference type="InterPro" id="IPR006626">
    <property type="entry name" value="PbH1"/>
</dbReference>
<dbReference type="PROSITE" id="PS51272">
    <property type="entry name" value="SLH"/>
    <property type="match status" value="3"/>
</dbReference>
<keyword evidence="1" id="KW-0677">Repeat</keyword>
<evidence type="ECO:0000259" key="5">
    <source>
        <dbReference type="PROSITE" id="PS50835"/>
    </source>
</evidence>
<dbReference type="PANTHER" id="PTHR13817">
    <property type="entry name" value="TITIN"/>
    <property type="match status" value="1"/>
</dbReference>
<keyword evidence="2" id="KW-0326">Glycosidase</keyword>
<evidence type="ECO:0000313" key="9">
    <source>
        <dbReference type="Proteomes" id="UP001529421"/>
    </source>
</evidence>
<keyword evidence="2" id="KW-0378">Hydrolase</keyword>
<organism evidence="8 9">
    <name type="scientific">Enorma phocaeensis</name>
    <dbReference type="NCBI Taxonomy" id="1871019"/>
    <lineage>
        <taxon>Bacteria</taxon>
        <taxon>Bacillati</taxon>
        <taxon>Actinomycetota</taxon>
        <taxon>Coriobacteriia</taxon>
        <taxon>Coriobacteriales</taxon>
        <taxon>Coriobacteriaceae</taxon>
        <taxon>Enorma</taxon>
    </lineage>
</organism>
<keyword evidence="9" id="KW-1185">Reference proteome</keyword>
<feature type="domain" description="SLH" evidence="7">
    <location>
        <begin position="2209"/>
        <end position="2268"/>
    </location>
</feature>
<comment type="caution">
    <text evidence="8">The sequence shown here is derived from an EMBL/GenBank/DDBJ whole genome shotgun (WGS) entry which is preliminary data.</text>
</comment>
<evidence type="ECO:0000256" key="1">
    <source>
        <dbReference type="ARBA" id="ARBA00022737"/>
    </source>
</evidence>
<evidence type="ECO:0000259" key="7">
    <source>
        <dbReference type="PROSITE" id="PS51272"/>
    </source>
</evidence>
<feature type="chain" id="PRO_5045369602" evidence="4">
    <location>
        <begin position="26"/>
        <end position="2326"/>
    </location>
</feature>
<feature type="domain" description="Fibronectin type-III" evidence="6">
    <location>
        <begin position="1509"/>
        <end position="1605"/>
    </location>
</feature>
<evidence type="ECO:0000259" key="6">
    <source>
        <dbReference type="PROSITE" id="PS50853"/>
    </source>
</evidence>
<accession>A0ABT7V7E5</accession>